<name>A0A098S1E4_9BACT</name>
<dbReference type="Proteomes" id="UP000029736">
    <property type="component" value="Unassembled WGS sequence"/>
</dbReference>
<evidence type="ECO:0000313" key="4">
    <source>
        <dbReference type="EMBL" id="KGE84952.1"/>
    </source>
</evidence>
<keyword evidence="2" id="KW-0456">Lyase</keyword>
<evidence type="ECO:0000313" key="5">
    <source>
        <dbReference type="Proteomes" id="UP000029736"/>
    </source>
</evidence>
<dbReference type="PROSITE" id="PS51257">
    <property type="entry name" value="PROKAR_LIPOPROTEIN"/>
    <property type="match status" value="1"/>
</dbReference>
<comment type="similarity">
    <text evidence="1">Belongs to the CpcT/CpeT biliprotein lyase family.</text>
</comment>
<organism evidence="4 5">
    <name type="scientific">Phaeodactylibacter xiamenensis</name>
    <dbReference type="NCBI Taxonomy" id="1524460"/>
    <lineage>
        <taxon>Bacteria</taxon>
        <taxon>Pseudomonadati</taxon>
        <taxon>Bacteroidota</taxon>
        <taxon>Saprospiria</taxon>
        <taxon>Saprospirales</taxon>
        <taxon>Haliscomenobacteraceae</taxon>
        <taxon>Phaeodactylibacter</taxon>
    </lineage>
</organism>
<feature type="chain" id="PRO_5001947467" description="CpeT/CpcT family protein DUF1001" evidence="3">
    <location>
        <begin position="23"/>
        <end position="208"/>
    </location>
</feature>
<keyword evidence="3" id="KW-0732">Signal</keyword>
<sequence>MRPYLFTLAAALLLSACNTTKSTTDTANTKALDQLQQAMTGTFTSAAQAAEDDAFYDITLHMYPIWKDRGHWLYVEQAVSAMPAKPYRQRIYQLEQVDKKTFKSIVYTVDNEDDLVGDWQVPESFNALSKDDLRLREGCAVILTQQADGSYTGSTEGDSCKSTLRGAAYATSEVTVMPGKIVSWDRGFDASGAQVWGAEKGGYIFLKE</sequence>
<dbReference type="OrthoDB" id="1159708at2"/>
<evidence type="ECO:0000256" key="3">
    <source>
        <dbReference type="SAM" id="SignalP"/>
    </source>
</evidence>
<evidence type="ECO:0008006" key="6">
    <source>
        <dbReference type="Google" id="ProtNLM"/>
    </source>
</evidence>
<comment type="caution">
    <text evidence="4">The sequence shown here is derived from an EMBL/GenBank/DDBJ whole genome shotgun (WGS) entry which is preliminary data.</text>
</comment>
<dbReference type="CDD" id="cd16338">
    <property type="entry name" value="CpcT"/>
    <property type="match status" value="1"/>
</dbReference>
<evidence type="ECO:0000256" key="1">
    <source>
        <dbReference type="ARBA" id="ARBA00008206"/>
    </source>
</evidence>
<feature type="signal peptide" evidence="3">
    <location>
        <begin position="1"/>
        <end position="22"/>
    </location>
</feature>
<protein>
    <recommendedName>
        <fullName evidence="6">CpeT/CpcT family protein DUF1001</fullName>
    </recommendedName>
</protein>
<dbReference type="STRING" id="1524460.IX84_30495"/>
<dbReference type="Pfam" id="PF06206">
    <property type="entry name" value="CpeT"/>
    <property type="match status" value="1"/>
</dbReference>
<dbReference type="InterPro" id="IPR010404">
    <property type="entry name" value="CpcT/CpeT"/>
</dbReference>
<dbReference type="Gene3D" id="2.40.128.590">
    <property type="entry name" value="CpcT/CpeT domain"/>
    <property type="match status" value="1"/>
</dbReference>
<dbReference type="PANTHER" id="PTHR35137:SF1">
    <property type="entry name" value="CHROMOPHORE LYASE CRL, CHLOROPLASTIC"/>
    <property type="match status" value="1"/>
</dbReference>
<gene>
    <name evidence="4" type="ORF">IX84_30495</name>
</gene>
<accession>A0A098S1E4</accession>
<dbReference type="InterPro" id="IPR038672">
    <property type="entry name" value="CpcT/CpeT_sf"/>
</dbReference>
<dbReference type="EMBL" id="JPOS01000098">
    <property type="protein sequence ID" value="KGE84952.1"/>
    <property type="molecule type" value="Genomic_DNA"/>
</dbReference>
<dbReference type="PANTHER" id="PTHR35137">
    <property type="entry name" value="CHROMOPHORE LYASE CRL, CHLOROPLASTIC"/>
    <property type="match status" value="1"/>
</dbReference>
<dbReference type="AlphaFoldDB" id="A0A098S1E4"/>
<dbReference type="GO" id="GO:0016829">
    <property type="term" value="F:lyase activity"/>
    <property type="evidence" value="ECO:0007669"/>
    <property type="project" value="UniProtKB-KW"/>
</dbReference>
<keyword evidence="5" id="KW-1185">Reference proteome</keyword>
<reference evidence="4 5" key="1">
    <citation type="journal article" date="2014" name="Int. J. Syst. Evol. Microbiol.">
        <title>Phaeodactylibacter xiamenensis gen. nov., sp. nov., a member of the family Saprospiraceae isolated from the marine alga Phaeodactylum tricornutum.</title>
        <authorList>
            <person name="Chen Z.Jr."/>
            <person name="Lei X."/>
            <person name="Lai Q."/>
            <person name="Li Y."/>
            <person name="Zhang B."/>
            <person name="Zhang J."/>
            <person name="Zhang H."/>
            <person name="Yang L."/>
            <person name="Zheng W."/>
            <person name="Tian Y."/>
            <person name="Yu Z."/>
            <person name="Xu H.Jr."/>
            <person name="Zheng T."/>
        </authorList>
    </citation>
    <scope>NUCLEOTIDE SEQUENCE [LARGE SCALE GENOMIC DNA]</scope>
    <source>
        <strain evidence="4 5">KD52</strain>
    </source>
</reference>
<evidence type="ECO:0000256" key="2">
    <source>
        <dbReference type="ARBA" id="ARBA00023239"/>
    </source>
</evidence>
<dbReference type="RefSeq" id="WP_044229822.1">
    <property type="nucleotide sequence ID" value="NZ_JBKAGJ010000032.1"/>
</dbReference>
<proteinExistence type="inferred from homology"/>